<dbReference type="InterPro" id="IPR000276">
    <property type="entry name" value="GPCR_Rhodpsn"/>
</dbReference>
<dbReference type="SUPFAM" id="SSF81321">
    <property type="entry name" value="Family A G protein-coupled receptor-like"/>
    <property type="match status" value="2"/>
</dbReference>
<evidence type="ECO:0000256" key="11">
    <source>
        <dbReference type="SAM" id="Phobius"/>
    </source>
</evidence>
<evidence type="ECO:0000256" key="10">
    <source>
        <dbReference type="SAM" id="MobiDB-lite"/>
    </source>
</evidence>
<keyword evidence="9" id="KW-0807">Transducer</keyword>
<evidence type="ECO:0000259" key="12">
    <source>
        <dbReference type="PROSITE" id="PS50262"/>
    </source>
</evidence>
<feature type="transmembrane region" description="Helical" evidence="11">
    <location>
        <begin position="310"/>
        <end position="332"/>
    </location>
</feature>
<proteinExistence type="predicted"/>
<dbReference type="Proteomes" id="UP001159405">
    <property type="component" value="Unassembled WGS sequence"/>
</dbReference>
<name>A0ABN8NWE3_9CNID</name>
<sequence length="556" mass="63188">MHPLYFAIGGLCTLATLGNLAVISRDRYLAVRRPVWYRNHMTISRAFKTVCLPWLISMVYAVATLRTCGTSFCSLFSPCYVIVIAFCYLSIYCRKNIQMGNLNDAFLKREKRLANTVSWILLILVLTYFPGLPFGGVLVAKGINSLPFRPYCIIFVQLNGALNPLLNFSRIRMMRKAIRDLLRCHLQLQSSFPCSFFKFQDRIMAAQNSSQYPYEACLIDGLSSDVQHQILNIGNYVFRPLNFILAFLAFVFNTLVITAVARTKSLQYPAMFIMCSLAVTDVIFPLYSMFRYIETFTHEHMCAATSHEHPFYFAIGGLCTLGTLGNLAVISRDRYLAVRRPVWYRNHMTISRAFKAVCLAWLISMVYAVATYLSILLGGVYAPVALAFVLLFFPFYVIVTAFCYLSIYCRKNIQVGNLNDIFLKRQKRLANTVAWILLILVLTYFPGLLFGGVLVANGVNNLPFRPYYITFVQLNGALNPLLNFSRIKKMRKAIRDLFRSHPQLQSSSLANNNNNSNNDSITYHNNSHTTATTAITHTSSNNYTDPVIAMTYEKND</sequence>
<keyword evidence="8" id="KW-0325">Glycoprotein</keyword>
<feature type="region of interest" description="Disordered" evidence="10">
    <location>
        <begin position="505"/>
        <end position="525"/>
    </location>
</feature>
<accession>A0ABN8NWE3</accession>
<dbReference type="SMART" id="SM01381">
    <property type="entry name" value="7TM_GPCR_Srsx"/>
    <property type="match status" value="1"/>
</dbReference>
<feature type="transmembrane region" description="Helical" evidence="11">
    <location>
        <begin position="45"/>
        <end position="63"/>
    </location>
</feature>
<keyword evidence="3 11" id="KW-0812">Transmembrane</keyword>
<feature type="transmembrane region" description="Helical" evidence="11">
    <location>
        <begin position="353"/>
        <end position="375"/>
    </location>
</feature>
<keyword evidence="2" id="KW-1003">Cell membrane</keyword>
<evidence type="ECO:0000256" key="6">
    <source>
        <dbReference type="ARBA" id="ARBA00023136"/>
    </source>
</evidence>
<gene>
    <name evidence="13" type="ORF">PLOB_00030076</name>
</gene>
<dbReference type="EMBL" id="CALNXK010000038">
    <property type="protein sequence ID" value="CAH3123567.1"/>
    <property type="molecule type" value="Genomic_DNA"/>
</dbReference>
<feature type="compositionally biased region" description="Low complexity" evidence="10">
    <location>
        <begin position="506"/>
        <end position="525"/>
    </location>
</feature>
<organism evidence="13 14">
    <name type="scientific">Porites lobata</name>
    <dbReference type="NCBI Taxonomy" id="104759"/>
    <lineage>
        <taxon>Eukaryota</taxon>
        <taxon>Metazoa</taxon>
        <taxon>Cnidaria</taxon>
        <taxon>Anthozoa</taxon>
        <taxon>Hexacorallia</taxon>
        <taxon>Scleractinia</taxon>
        <taxon>Fungiina</taxon>
        <taxon>Poritidae</taxon>
        <taxon>Porites</taxon>
    </lineage>
</organism>
<evidence type="ECO:0000256" key="4">
    <source>
        <dbReference type="ARBA" id="ARBA00022989"/>
    </source>
</evidence>
<evidence type="ECO:0000256" key="9">
    <source>
        <dbReference type="ARBA" id="ARBA00023224"/>
    </source>
</evidence>
<evidence type="ECO:0000256" key="3">
    <source>
        <dbReference type="ARBA" id="ARBA00022692"/>
    </source>
</evidence>
<keyword evidence="6 11" id="KW-0472">Membrane</keyword>
<dbReference type="PRINTS" id="PR00237">
    <property type="entry name" value="GPCRRHODOPSN"/>
</dbReference>
<dbReference type="PANTHER" id="PTHR24246:SF27">
    <property type="entry name" value="ADENOSINE RECEPTOR, ISOFORM A"/>
    <property type="match status" value="1"/>
</dbReference>
<feature type="transmembrane region" description="Helical" evidence="11">
    <location>
        <begin position="6"/>
        <end position="24"/>
    </location>
</feature>
<protein>
    <recommendedName>
        <fullName evidence="12">G-protein coupled receptors family 1 profile domain-containing protein</fullName>
    </recommendedName>
</protein>
<keyword evidence="14" id="KW-1185">Reference proteome</keyword>
<dbReference type="PROSITE" id="PS50262">
    <property type="entry name" value="G_PROTEIN_RECEP_F1_2"/>
    <property type="match status" value="2"/>
</dbReference>
<feature type="transmembrane region" description="Helical" evidence="11">
    <location>
        <begin position="381"/>
        <end position="408"/>
    </location>
</feature>
<evidence type="ECO:0000256" key="7">
    <source>
        <dbReference type="ARBA" id="ARBA00023170"/>
    </source>
</evidence>
<comment type="caution">
    <text evidence="13">The sequence shown here is derived from an EMBL/GenBank/DDBJ whole genome shotgun (WGS) entry which is preliminary data.</text>
</comment>
<feature type="transmembrane region" description="Helical" evidence="11">
    <location>
        <begin position="467"/>
        <end position="485"/>
    </location>
</feature>
<dbReference type="Pfam" id="PF00001">
    <property type="entry name" value="7tm_1"/>
    <property type="match status" value="2"/>
</dbReference>
<keyword evidence="7" id="KW-0675">Receptor</keyword>
<feature type="domain" description="G-protein coupled receptors family 1 profile" evidence="12">
    <location>
        <begin position="252"/>
        <end position="483"/>
    </location>
</feature>
<evidence type="ECO:0000256" key="1">
    <source>
        <dbReference type="ARBA" id="ARBA00004651"/>
    </source>
</evidence>
<feature type="transmembrane region" description="Helical" evidence="11">
    <location>
        <begin position="75"/>
        <end position="93"/>
    </location>
</feature>
<evidence type="ECO:0000256" key="8">
    <source>
        <dbReference type="ARBA" id="ARBA00023180"/>
    </source>
</evidence>
<reference evidence="13 14" key="1">
    <citation type="submission" date="2022-05" db="EMBL/GenBank/DDBJ databases">
        <authorList>
            <consortium name="Genoscope - CEA"/>
            <person name="William W."/>
        </authorList>
    </citation>
    <scope>NUCLEOTIDE SEQUENCE [LARGE SCALE GENOMIC DNA]</scope>
</reference>
<feature type="transmembrane region" description="Helical" evidence="11">
    <location>
        <begin position="429"/>
        <end position="455"/>
    </location>
</feature>
<evidence type="ECO:0000313" key="13">
    <source>
        <dbReference type="EMBL" id="CAH3123567.1"/>
    </source>
</evidence>
<evidence type="ECO:0000256" key="2">
    <source>
        <dbReference type="ARBA" id="ARBA00022475"/>
    </source>
</evidence>
<evidence type="ECO:0000313" key="14">
    <source>
        <dbReference type="Proteomes" id="UP001159405"/>
    </source>
</evidence>
<keyword evidence="4 11" id="KW-1133">Transmembrane helix</keyword>
<feature type="transmembrane region" description="Helical" evidence="11">
    <location>
        <begin position="113"/>
        <end position="131"/>
    </location>
</feature>
<evidence type="ECO:0000256" key="5">
    <source>
        <dbReference type="ARBA" id="ARBA00023040"/>
    </source>
</evidence>
<dbReference type="InterPro" id="IPR017452">
    <property type="entry name" value="GPCR_Rhodpsn_7TM"/>
</dbReference>
<dbReference type="Gene3D" id="1.20.1070.10">
    <property type="entry name" value="Rhodopsin 7-helix transmembrane proteins"/>
    <property type="match status" value="3"/>
</dbReference>
<feature type="domain" description="G-protein coupled receptors family 1 profile" evidence="12">
    <location>
        <begin position="1"/>
        <end position="167"/>
    </location>
</feature>
<comment type="subcellular location">
    <subcellularLocation>
        <location evidence="1">Cell membrane</location>
        <topology evidence="1">Multi-pass membrane protein</topology>
    </subcellularLocation>
</comment>
<feature type="transmembrane region" description="Helical" evidence="11">
    <location>
        <begin position="241"/>
        <end position="261"/>
    </location>
</feature>
<dbReference type="PANTHER" id="PTHR24246">
    <property type="entry name" value="OLFACTORY RECEPTOR AND ADENOSINE RECEPTOR"/>
    <property type="match status" value="1"/>
</dbReference>
<keyword evidence="5" id="KW-0297">G-protein coupled receptor</keyword>